<protein>
    <recommendedName>
        <fullName evidence="4">Transcription termination/antitermination protein NusG</fullName>
    </recommendedName>
</protein>
<name>A0A1I2Y6V4_9FIRM</name>
<dbReference type="InterPro" id="IPR036735">
    <property type="entry name" value="NGN_dom_sf"/>
</dbReference>
<dbReference type="NCBIfam" id="NF033641">
    <property type="entry name" value="antiterm_LoaP"/>
    <property type="match status" value="1"/>
</dbReference>
<dbReference type="GO" id="GO:0006354">
    <property type="term" value="P:DNA-templated transcription elongation"/>
    <property type="evidence" value="ECO:0007669"/>
    <property type="project" value="InterPro"/>
</dbReference>
<dbReference type="RefSeq" id="WP_092474190.1">
    <property type="nucleotide sequence ID" value="NZ_FOOX01000020.1"/>
</dbReference>
<dbReference type="InterPro" id="IPR047663">
    <property type="entry name" value="Transcription_antiterm_LoaP"/>
</dbReference>
<dbReference type="InterPro" id="IPR008991">
    <property type="entry name" value="Translation_prot_SH3-like_sf"/>
</dbReference>
<dbReference type="OrthoDB" id="1681764at2"/>
<evidence type="ECO:0000256" key="1">
    <source>
        <dbReference type="ARBA" id="ARBA00022814"/>
    </source>
</evidence>
<keyword evidence="3 4" id="KW-0804">Transcription</keyword>
<dbReference type="SMART" id="SM00738">
    <property type="entry name" value="NGN"/>
    <property type="match status" value="1"/>
</dbReference>
<dbReference type="GO" id="GO:0006353">
    <property type="term" value="P:DNA-templated transcription termination"/>
    <property type="evidence" value="ECO:0007669"/>
    <property type="project" value="UniProtKB-KW"/>
</dbReference>
<dbReference type="STRING" id="341036.SAMN05660649_04279"/>
<dbReference type="PRINTS" id="PR00338">
    <property type="entry name" value="NUSGTNSCPFCT"/>
</dbReference>
<reference evidence="8" key="1">
    <citation type="submission" date="2016-10" db="EMBL/GenBank/DDBJ databases">
        <authorList>
            <person name="Varghese N."/>
            <person name="Submissions S."/>
        </authorList>
    </citation>
    <scope>NUCLEOTIDE SEQUENCE [LARGE SCALE GENOMIC DNA]</scope>
    <source>
        <strain evidence="8">DSM 17038</strain>
    </source>
</reference>
<organism evidence="7 8">
    <name type="scientific">Desulfotruncus arcticus DSM 17038</name>
    <dbReference type="NCBI Taxonomy" id="1121424"/>
    <lineage>
        <taxon>Bacteria</taxon>
        <taxon>Bacillati</taxon>
        <taxon>Bacillota</taxon>
        <taxon>Clostridia</taxon>
        <taxon>Eubacteriales</taxon>
        <taxon>Desulfallaceae</taxon>
        <taxon>Desulfotruncus</taxon>
    </lineage>
</organism>
<sequence length="164" mass="18891">MKWYVLHVMTGEETTIKEKLLLDLPGINALAPRQKVIERHKGTFREVVRILFPSYVFVQMDLDEKNYYAARRIAGVINFLAHHRPIPVPDDQMANVLWLCKDDELVGLSTLEIGESIKVINGPLTGMEGYIVKIDKRKRRAKVRLTLFQKEMEVNLGIEFIQAS</sequence>
<dbReference type="SMART" id="SM00739">
    <property type="entry name" value="KOW"/>
    <property type="match status" value="1"/>
</dbReference>
<evidence type="ECO:0000313" key="7">
    <source>
        <dbReference type="EMBL" id="SFH21498.1"/>
    </source>
</evidence>
<keyword evidence="1 4" id="KW-0889">Transcription antitermination</keyword>
<dbReference type="CDD" id="cd08000">
    <property type="entry name" value="NGN"/>
    <property type="match status" value="1"/>
</dbReference>
<dbReference type="Gene3D" id="3.30.70.940">
    <property type="entry name" value="NusG, N-terminal domain"/>
    <property type="match status" value="1"/>
</dbReference>
<evidence type="ECO:0000259" key="6">
    <source>
        <dbReference type="SMART" id="SM00739"/>
    </source>
</evidence>
<evidence type="ECO:0000256" key="4">
    <source>
        <dbReference type="RuleBase" id="RU000538"/>
    </source>
</evidence>
<dbReference type="GO" id="GO:0031564">
    <property type="term" value="P:transcription antitermination"/>
    <property type="evidence" value="ECO:0007669"/>
    <property type="project" value="UniProtKB-KW"/>
</dbReference>
<dbReference type="SUPFAM" id="SSF50104">
    <property type="entry name" value="Translation proteins SH3-like domain"/>
    <property type="match status" value="1"/>
</dbReference>
<dbReference type="Proteomes" id="UP000199337">
    <property type="component" value="Unassembled WGS sequence"/>
</dbReference>
<accession>A0A1I2Y6V4</accession>
<dbReference type="CDD" id="cd06091">
    <property type="entry name" value="KOW_NusG"/>
    <property type="match status" value="1"/>
</dbReference>
<dbReference type="InterPro" id="IPR043425">
    <property type="entry name" value="NusG-like"/>
</dbReference>
<dbReference type="InterPro" id="IPR014722">
    <property type="entry name" value="Rib_uL2_dom2"/>
</dbReference>
<evidence type="ECO:0000256" key="2">
    <source>
        <dbReference type="ARBA" id="ARBA00023015"/>
    </source>
</evidence>
<evidence type="ECO:0000259" key="5">
    <source>
        <dbReference type="SMART" id="SM00738"/>
    </source>
</evidence>
<dbReference type="AlphaFoldDB" id="A0A1I2Y6V4"/>
<feature type="domain" description="KOW" evidence="6">
    <location>
        <begin position="110"/>
        <end position="137"/>
    </location>
</feature>
<keyword evidence="2 4" id="KW-0805">Transcription regulation</keyword>
<dbReference type="Gene3D" id="2.30.30.30">
    <property type="match status" value="1"/>
</dbReference>
<evidence type="ECO:0000256" key="3">
    <source>
        <dbReference type="ARBA" id="ARBA00023163"/>
    </source>
</evidence>
<comment type="function">
    <text evidence="4">Participates in transcription elongation, termination and antitermination.</text>
</comment>
<gene>
    <name evidence="7" type="ORF">SAMN05660649_04279</name>
</gene>
<dbReference type="PANTHER" id="PTHR30265">
    <property type="entry name" value="RHO-INTERACTING TRANSCRIPTION TERMINATION FACTOR NUSG"/>
    <property type="match status" value="1"/>
</dbReference>
<dbReference type="SUPFAM" id="SSF82679">
    <property type="entry name" value="N-utilization substance G protein NusG, N-terminal domain"/>
    <property type="match status" value="1"/>
</dbReference>
<dbReference type="InterPro" id="IPR001062">
    <property type="entry name" value="Transcrpt_antiterm_NusG"/>
</dbReference>
<dbReference type="InterPro" id="IPR006645">
    <property type="entry name" value="NGN-like_dom"/>
</dbReference>
<dbReference type="PANTHER" id="PTHR30265:SF4">
    <property type="entry name" value="KOW MOTIF FAMILY PROTEIN, EXPRESSED"/>
    <property type="match status" value="1"/>
</dbReference>
<feature type="domain" description="NusG-like N-terminal" evidence="5">
    <location>
        <begin position="1"/>
        <end position="100"/>
    </location>
</feature>
<keyword evidence="4" id="KW-0806">Transcription termination</keyword>
<comment type="similarity">
    <text evidence="4">Belongs to the NusG family.</text>
</comment>
<evidence type="ECO:0000313" key="8">
    <source>
        <dbReference type="Proteomes" id="UP000199337"/>
    </source>
</evidence>
<keyword evidence="8" id="KW-1185">Reference proteome</keyword>
<dbReference type="Pfam" id="PF02357">
    <property type="entry name" value="NusG"/>
    <property type="match status" value="1"/>
</dbReference>
<dbReference type="GO" id="GO:0032784">
    <property type="term" value="P:regulation of DNA-templated transcription elongation"/>
    <property type="evidence" value="ECO:0007669"/>
    <property type="project" value="InterPro"/>
</dbReference>
<proteinExistence type="inferred from homology"/>
<dbReference type="EMBL" id="FOOX01000020">
    <property type="protein sequence ID" value="SFH21498.1"/>
    <property type="molecule type" value="Genomic_DNA"/>
</dbReference>
<dbReference type="InterPro" id="IPR005824">
    <property type="entry name" value="KOW"/>
</dbReference>